<dbReference type="InterPro" id="IPR036412">
    <property type="entry name" value="HAD-like_sf"/>
</dbReference>
<evidence type="ECO:0000256" key="6">
    <source>
        <dbReference type="ARBA" id="ARBA00022741"/>
    </source>
</evidence>
<dbReference type="FunFam" id="3.40.50.1000:FF:000144">
    <property type="entry name" value="copper-transporting ATPase 1 isoform X2"/>
    <property type="match status" value="1"/>
</dbReference>
<dbReference type="Gene3D" id="3.30.70.100">
    <property type="match status" value="1"/>
</dbReference>
<dbReference type="GO" id="GO:0016463">
    <property type="term" value="F:P-type zinc transporter activity"/>
    <property type="evidence" value="ECO:0007669"/>
    <property type="project" value="UniProtKB-EC"/>
</dbReference>
<dbReference type="Gene3D" id="3.40.50.1000">
    <property type="entry name" value="HAD superfamily/HAD-like"/>
    <property type="match status" value="1"/>
</dbReference>
<dbReference type="GO" id="GO:0005886">
    <property type="term" value="C:plasma membrane"/>
    <property type="evidence" value="ECO:0007669"/>
    <property type="project" value="UniProtKB-SubCell"/>
</dbReference>
<evidence type="ECO:0000256" key="11">
    <source>
        <dbReference type="ARBA" id="ARBA00023008"/>
    </source>
</evidence>
<dbReference type="SUPFAM" id="SSF55008">
    <property type="entry name" value="HMA, heavy metal-associated domain"/>
    <property type="match status" value="1"/>
</dbReference>
<accession>A0AAW8MHT0</accession>
<dbReference type="NCBIfam" id="TIGR01525">
    <property type="entry name" value="ATPase-IB_hvy"/>
    <property type="match status" value="1"/>
</dbReference>
<dbReference type="Pfam" id="PF00403">
    <property type="entry name" value="HMA"/>
    <property type="match status" value="1"/>
</dbReference>
<dbReference type="GO" id="GO:0140581">
    <property type="term" value="F:P-type monovalent copper transporter activity"/>
    <property type="evidence" value="ECO:0007669"/>
    <property type="project" value="UniProtKB-EC"/>
</dbReference>
<dbReference type="InterPro" id="IPR023298">
    <property type="entry name" value="ATPase_P-typ_TM_dom_sf"/>
</dbReference>
<evidence type="ECO:0000256" key="16">
    <source>
        <dbReference type="RuleBase" id="RU362081"/>
    </source>
</evidence>
<keyword evidence="10 16" id="KW-1133">Transmembrane helix</keyword>
<feature type="domain" description="HMA" evidence="17">
    <location>
        <begin position="41"/>
        <end position="105"/>
    </location>
</feature>
<comment type="catalytic activity">
    <reaction evidence="14">
        <text>Zn(2+)(in) + ATP + H2O = Zn(2+)(out) + ADP + phosphate + H(+)</text>
        <dbReference type="Rhea" id="RHEA:20621"/>
        <dbReference type="ChEBI" id="CHEBI:15377"/>
        <dbReference type="ChEBI" id="CHEBI:15378"/>
        <dbReference type="ChEBI" id="CHEBI:29105"/>
        <dbReference type="ChEBI" id="CHEBI:30616"/>
        <dbReference type="ChEBI" id="CHEBI:43474"/>
        <dbReference type="ChEBI" id="CHEBI:456216"/>
        <dbReference type="EC" id="7.2.2.12"/>
    </reaction>
</comment>
<evidence type="ECO:0000256" key="1">
    <source>
        <dbReference type="ARBA" id="ARBA00004127"/>
    </source>
</evidence>
<dbReference type="InterPro" id="IPR027256">
    <property type="entry name" value="P-typ_ATPase_IB"/>
</dbReference>
<dbReference type="SFLD" id="SFLDG00002">
    <property type="entry name" value="C1.7:_P-type_atpase_like"/>
    <property type="match status" value="1"/>
</dbReference>
<dbReference type="InterPro" id="IPR023214">
    <property type="entry name" value="HAD_sf"/>
</dbReference>
<protein>
    <submittedName>
        <fullName evidence="18">Cd2+/Zn2+-exporting ATPase</fullName>
    </submittedName>
</protein>
<evidence type="ECO:0000256" key="14">
    <source>
        <dbReference type="ARBA" id="ARBA00047308"/>
    </source>
</evidence>
<evidence type="ECO:0000256" key="10">
    <source>
        <dbReference type="ARBA" id="ARBA00022989"/>
    </source>
</evidence>
<dbReference type="NCBIfam" id="TIGR01511">
    <property type="entry name" value="ATPase-IB1_Cu"/>
    <property type="match status" value="1"/>
</dbReference>
<feature type="transmembrane region" description="Helical" evidence="16">
    <location>
        <begin position="150"/>
        <end position="168"/>
    </location>
</feature>
<dbReference type="InterPro" id="IPR008250">
    <property type="entry name" value="ATPase_P-typ_transduc_dom_A_sf"/>
</dbReference>
<dbReference type="Gene3D" id="2.70.150.10">
    <property type="entry name" value="Calcium-transporting ATPase, cytoplasmic transduction domain A"/>
    <property type="match status" value="1"/>
</dbReference>
<organism evidence="18 19">
    <name type="scientific">Pseudomonas brassicacearum</name>
    <dbReference type="NCBI Taxonomy" id="930166"/>
    <lineage>
        <taxon>Bacteria</taxon>
        <taxon>Pseudomonadati</taxon>
        <taxon>Pseudomonadota</taxon>
        <taxon>Gammaproteobacteria</taxon>
        <taxon>Pseudomonadales</taxon>
        <taxon>Pseudomonadaceae</taxon>
        <taxon>Pseudomonas</taxon>
    </lineage>
</organism>
<name>A0AAW8MHT0_9PSED</name>
<dbReference type="InterPro" id="IPR036163">
    <property type="entry name" value="HMA_dom_sf"/>
</dbReference>
<feature type="transmembrane region" description="Helical" evidence="16">
    <location>
        <begin position="180"/>
        <end position="196"/>
    </location>
</feature>
<keyword evidence="3" id="KW-0813">Transport</keyword>
<evidence type="ECO:0000256" key="12">
    <source>
        <dbReference type="ARBA" id="ARBA00023065"/>
    </source>
</evidence>
<dbReference type="RefSeq" id="WP_310366029.1">
    <property type="nucleotide sequence ID" value="NZ_JAVDVC010000011.1"/>
</dbReference>
<evidence type="ECO:0000256" key="4">
    <source>
        <dbReference type="ARBA" id="ARBA00022692"/>
    </source>
</evidence>
<evidence type="ECO:0000256" key="2">
    <source>
        <dbReference type="ARBA" id="ARBA00006024"/>
    </source>
</evidence>
<evidence type="ECO:0000256" key="3">
    <source>
        <dbReference type="ARBA" id="ARBA00022448"/>
    </source>
</evidence>
<dbReference type="GO" id="GO:0012505">
    <property type="term" value="C:endomembrane system"/>
    <property type="evidence" value="ECO:0007669"/>
    <property type="project" value="UniProtKB-SubCell"/>
</dbReference>
<evidence type="ECO:0000256" key="13">
    <source>
        <dbReference type="ARBA" id="ARBA00023136"/>
    </source>
</evidence>
<dbReference type="Gene3D" id="3.40.1110.10">
    <property type="entry name" value="Calcium-transporting ATPase, cytoplasmic domain N"/>
    <property type="match status" value="1"/>
</dbReference>
<dbReference type="GO" id="GO:0005524">
    <property type="term" value="F:ATP binding"/>
    <property type="evidence" value="ECO:0007669"/>
    <property type="project" value="UniProtKB-UniRule"/>
</dbReference>
<keyword evidence="6 16" id="KW-0547">Nucleotide-binding</keyword>
<keyword evidence="7" id="KW-0187">Copper transport</keyword>
<dbReference type="SUPFAM" id="SSF81665">
    <property type="entry name" value="Calcium ATPase, transmembrane domain M"/>
    <property type="match status" value="1"/>
</dbReference>
<evidence type="ECO:0000256" key="5">
    <source>
        <dbReference type="ARBA" id="ARBA00022723"/>
    </source>
</evidence>
<keyword evidence="4 16" id="KW-0812">Transmembrane</keyword>
<feature type="transmembrane region" description="Helical" evidence="16">
    <location>
        <begin position="384"/>
        <end position="411"/>
    </location>
</feature>
<evidence type="ECO:0000256" key="7">
    <source>
        <dbReference type="ARBA" id="ARBA00022796"/>
    </source>
</evidence>
<comment type="caution">
    <text evidence="18">The sequence shown here is derived from an EMBL/GenBank/DDBJ whole genome shotgun (WGS) entry which is preliminary data.</text>
</comment>
<dbReference type="GO" id="GO:0016887">
    <property type="term" value="F:ATP hydrolysis activity"/>
    <property type="evidence" value="ECO:0007669"/>
    <property type="project" value="InterPro"/>
</dbReference>
<sequence>MSDSIHTHKPDHGHAHGHSCCASKAAPSVVNLSKAPTDGGRLSSFRIEAMDCPTEQTLIQNKLGKLKGVQQLEFNLINRVLGVTHDLPSDAPIIEAIQSLGMQAEPLTPGQDKPTHTTPAAAKPWWPLALSGVTALGAEVIHFTNAAPNWVVALVALVSILSGGLGTYKKGWIALKNRNLNINALMSIAVTGAVLIGQWPEAAMVMFLFTVAELIEAKSLDRARNAISGLMQMTPEQATVQQADGTWLEQPVKAIALGARVRVRPGERVGLDGDVVAGRSTIDQAPITGESLPVEKTVGDKVFAGTINQAGELEYTVTAAADHSTLARIIHAVEQAQGARAPTQRFVDQFSKIYTPAVFALALAVAVIPPLFMGAAWFDWIYRALVLLVVACPCALVISTPVTIVSGLAAAARKGILVKGGVYLEGGYKLDYLALDKTGTITHGKPVQTDYVALDPTVESTAPTLAASLAARSDHPVSRAIANAAVDKQLAPQVVDNFEALAGRGVRGDIGGQTYHLGNHRLVEDLGLCSPELEEKLFALEKQGKSVVLLLDATGPLALFAVADTVKDSSREAIRQLHELGIKTLMLTGDNAHTAKAIAAQVGIDQARGDLLPEDKLQAIEALYAQGHRVGMVGDGINDAPALARSEIGFAMAAAGTDTAIETADVALMDDDLRKIPAFIRLSRQTSTILKQNIALALVIKVIFLGVTFAGFATMWMAVFADMGVSLLVVFNGLRLLRK</sequence>
<dbReference type="InterPro" id="IPR023299">
    <property type="entry name" value="ATPase_P-typ_cyto_dom_N"/>
</dbReference>
<dbReference type="InterPro" id="IPR001757">
    <property type="entry name" value="P_typ_ATPase"/>
</dbReference>
<evidence type="ECO:0000256" key="8">
    <source>
        <dbReference type="ARBA" id="ARBA00022840"/>
    </source>
</evidence>
<keyword evidence="9" id="KW-1278">Translocase</keyword>
<evidence type="ECO:0000256" key="9">
    <source>
        <dbReference type="ARBA" id="ARBA00022967"/>
    </source>
</evidence>
<evidence type="ECO:0000313" key="19">
    <source>
        <dbReference type="Proteomes" id="UP001252613"/>
    </source>
</evidence>
<keyword evidence="8 16" id="KW-0067">ATP-binding</keyword>
<dbReference type="SFLD" id="SFLDS00003">
    <property type="entry name" value="Haloacid_Dehalogenase"/>
    <property type="match status" value="1"/>
</dbReference>
<dbReference type="InterPro" id="IPR059000">
    <property type="entry name" value="ATPase_P-type_domA"/>
</dbReference>
<keyword evidence="16" id="KW-1003">Cell membrane</keyword>
<gene>
    <name evidence="18" type="ORF">J2W43_004761</name>
</gene>
<dbReference type="GO" id="GO:0046872">
    <property type="term" value="F:metal ion binding"/>
    <property type="evidence" value="ECO:0007669"/>
    <property type="project" value="UniProtKB-KW"/>
</dbReference>
<dbReference type="SUPFAM" id="SSF56784">
    <property type="entry name" value="HAD-like"/>
    <property type="match status" value="1"/>
</dbReference>
<keyword evidence="12" id="KW-0406">Ion transport</keyword>
<comment type="subcellular location">
    <subcellularLocation>
        <location evidence="16">Cell membrane</location>
    </subcellularLocation>
    <subcellularLocation>
        <location evidence="1">Endomembrane system</location>
        <topology evidence="1">Multi-pass membrane protein</topology>
    </subcellularLocation>
</comment>
<evidence type="ECO:0000313" key="18">
    <source>
        <dbReference type="EMBL" id="MDR6960752.1"/>
    </source>
</evidence>
<dbReference type="InterPro" id="IPR018303">
    <property type="entry name" value="ATPase_P-typ_P_site"/>
</dbReference>
<dbReference type="PANTHER" id="PTHR48085">
    <property type="entry name" value="CADMIUM/ZINC-TRANSPORTING ATPASE HMA2-RELATED"/>
    <property type="match status" value="1"/>
</dbReference>
<feature type="transmembrane region" description="Helical" evidence="16">
    <location>
        <begin position="719"/>
        <end position="737"/>
    </location>
</feature>
<dbReference type="NCBIfam" id="TIGR01494">
    <property type="entry name" value="ATPase_P-type"/>
    <property type="match status" value="1"/>
</dbReference>
<dbReference type="SFLD" id="SFLDF00027">
    <property type="entry name" value="p-type_atpase"/>
    <property type="match status" value="1"/>
</dbReference>
<dbReference type="PRINTS" id="PR00941">
    <property type="entry name" value="CDATPASE"/>
</dbReference>
<dbReference type="GO" id="GO:0015086">
    <property type="term" value="F:cadmium ion transmembrane transporter activity"/>
    <property type="evidence" value="ECO:0007669"/>
    <property type="project" value="TreeGrafter"/>
</dbReference>
<keyword evidence="11" id="KW-0186">Copper</keyword>
<dbReference type="CDD" id="cd07545">
    <property type="entry name" value="P-type_ATPase_Cd-like"/>
    <property type="match status" value="1"/>
</dbReference>
<dbReference type="PRINTS" id="PR00119">
    <property type="entry name" value="CATATPASE"/>
</dbReference>
<dbReference type="SUPFAM" id="SSF81653">
    <property type="entry name" value="Calcium ATPase, transduction domain A"/>
    <property type="match status" value="1"/>
</dbReference>
<reference evidence="18" key="1">
    <citation type="submission" date="2023-07" db="EMBL/GenBank/DDBJ databases">
        <title>Sorghum-associated microbial communities from plants grown in Nebraska, USA.</title>
        <authorList>
            <person name="Schachtman D."/>
        </authorList>
    </citation>
    <scope>NUCLEOTIDE SEQUENCE</scope>
    <source>
        <strain evidence="18">3432</strain>
    </source>
</reference>
<comment type="similarity">
    <text evidence="2 16">Belongs to the cation transport ATPase (P-type) (TC 3.A.3) family. Type IB subfamily.</text>
</comment>
<dbReference type="InterPro" id="IPR006121">
    <property type="entry name" value="HMA_dom"/>
</dbReference>
<comment type="catalytic activity">
    <reaction evidence="15">
        <text>Cu(+)(in) + ATP + H2O = Cu(+)(out) + ADP + phosphate + H(+)</text>
        <dbReference type="Rhea" id="RHEA:25792"/>
        <dbReference type="ChEBI" id="CHEBI:15377"/>
        <dbReference type="ChEBI" id="CHEBI:15378"/>
        <dbReference type="ChEBI" id="CHEBI:30616"/>
        <dbReference type="ChEBI" id="CHEBI:43474"/>
        <dbReference type="ChEBI" id="CHEBI:49552"/>
        <dbReference type="ChEBI" id="CHEBI:456216"/>
        <dbReference type="EC" id="7.2.2.8"/>
    </reaction>
</comment>
<dbReference type="PROSITE" id="PS50846">
    <property type="entry name" value="HMA_2"/>
    <property type="match status" value="1"/>
</dbReference>
<dbReference type="Pfam" id="PF00122">
    <property type="entry name" value="E1-E2_ATPase"/>
    <property type="match status" value="1"/>
</dbReference>
<dbReference type="Pfam" id="PF00702">
    <property type="entry name" value="Hydrolase"/>
    <property type="match status" value="1"/>
</dbReference>
<keyword evidence="13 16" id="KW-0472">Membrane</keyword>
<dbReference type="AlphaFoldDB" id="A0AAW8MHT0"/>
<dbReference type="InterPro" id="IPR044492">
    <property type="entry name" value="P_typ_ATPase_HD_dom"/>
</dbReference>
<dbReference type="PROSITE" id="PS00154">
    <property type="entry name" value="ATPASE_E1_E2"/>
    <property type="match status" value="1"/>
</dbReference>
<keyword evidence="5 16" id="KW-0479">Metal-binding</keyword>
<dbReference type="PANTHER" id="PTHR48085:SF5">
    <property type="entry name" value="CADMIUM_ZINC-TRANSPORTING ATPASE HMA4-RELATED"/>
    <property type="match status" value="1"/>
</dbReference>
<dbReference type="EMBL" id="JAVDVC010000011">
    <property type="protein sequence ID" value="MDR6960752.1"/>
    <property type="molecule type" value="Genomic_DNA"/>
</dbReference>
<dbReference type="Proteomes" id="UP001252613">
    <property type="component" value="Unassembled WGS sequence"/>
</dbReference>
<feature type="transmembrane region" description="Helical" evidence="16">
    <location>
        <begin position="353"/>
        <end position="378"/>
    </location>
</feature>
<dbReference type="FunFam" id="2.70.150.10:FF:000002">
    <property type="entry name" value="Copper-transporting ATPase 1, putative"/>
    <property type="match status" value="1"/>
</dbReference>
<evidence type="ECO:0000256" key="15">
    <source>
        <dbReference type="ARBA" id="ARBA00049289"/>
    </source>
</evidence>
<evidence type="ECO:0000259" key="17">
    <source>
        <dbReference type="PROSITE" id="PS50846"/>
    </source>
</evidence>
<dbReference type="InterPro" id="IPR051014">
    <property type="entry name" value="Cation_Transport_ATPase_IB"/>
</dbReference>
<proteinExistence type="inferred from homology"/>